<sequence>MALIIMLSLSLVAGIGERVCEKKRPFLGKPTLLSAQNAHLRYQERMDKRVPVAAQVTSLHGSPETENKRDLGLGMSKVILTLALHRATDGIPVSHPPLLVFKSEPSQGLAKELLREDYLKIVVDKIDAANKSITLDFVQVERRNKKATPLRMVGIDLMK</sequence>
<gene>
    <name evidence="1" type="primary">WBGene00275574</name>
</gene>
<dbReference type="AlphaFoldDB" id="A0A2A6BTN8"/>
<reference evidence="1" key="2">
    <citation type="submission" date="2022-06" db="UniProtKB">
        <authorList>
            <consortium name="EnsemblMetazoa"/>
        </authorList>
    </citation>
    <scope>IDENTIFICATION</scope>
    <source>
        <strain evidence="1">PS312</strain>
    </source>
</reference>
<evidence type="ECO:0000313" key="2">
    <source>
        <dbReference type="Proteomes" id="UP000005239"/>
    </source>
</evidence>
<dbReference type="Proteomes" id="UP000005239">
    <property type="component" value="Unassembled WGS sequence"/>
</dbReference>
<proteinExistence type="predicted"/>
<reference evidence="2" key="1">
    <citation type="journal article" date="2008" name="Nat. Genet.">
        <title>The Pristionchus pacificus genome provides a unique perspective on nematode lifestyle and parasitism.</title>
        <authorList>
            <person name="Dieterich C."/>
            <person name="Clifton S.W."/>
            <person name="Schuster L.N."/>
            <person name="Chinwalla A."/>
            <person name="Delehaunty K."/>
            <person name="Dinkelacker I."/>
            <person name="Fulton L."/>
            <person name="Fulton R."/>
            <person name="Godfrey J."/>
            <person name="Minx P."/>
            <person name="Mitreva M."/>
            <person name="Roeseler W."/>
            <person name="Tian H."/>
            <person name="Witte H."/>
            <person name="Yang S.P."/>
            <person name="Wilson R.K."/>
            <person name="Sommer R.J."/>
        </authorList>
    </citation>
    <scope>NUCLEOTIDE SEQUENCE [LARGE SCALE GENOMIC DNA]</scope>
    <source>
        <strain evidence="2">PS312</strain>
    </source>
</reference>
<accession>A0A8R1YT03</accession>
<evidence type="ECO:0000313" key="1">
    <source>
        <dbReference type="EnsemblMetazoa" id="PPA37205.1"/>
    </source>
</evidence>
<name>A0A2A6BTN8_PRIPA</name>
<protein>
    <submittedName>
        <fullName evidence="1">Uncharacterized protein</fullName>
    </submittedName>
</protein>
<accession>A0A2A6BTN8</accession>
<keyword evidence="2" id="KW-1185">Reference proteome</keyword>
<organism evidence="1 2">
    <name type="scientific">Pristionchus pacificus</name>
    <name type="common">Parasitic nematode worm</name>
    <dbReference type="NCBI Taxonomy" id="54126"/>
    <lineage>
        <taxon>Eukaryota</taxon>
        <taxon>Metazoa</taxon>
        <taxon>Ecdysozoa</taxon>
        <taxon>Nematoda</taxon>
        <taxon>Chromadorea</taxon>
        <taxon>Rhabditida</taxon>
        <taxon>Rhabditina</taxon>
        <taxon>Diplogasteromorpha</taxon>
        <taxon>Diplogasteroidea</taxon>
        <taxon>Neodiplogasteridae</taxon>
        <taxon>Pristionchus</taxon>
    </lineage>
</organism>
<dbReference type="EnsemblMetazoa" id="PPA37205.1">
    <property type="protein sequence ID" value="PPA37205.1"/>
    <property type="gene ID" value="WBGene00275574"/>
</dbReference>